<sequence length="152" mass="17095">MARGQRGGLRQVKNSSLHSGSATPASSFTGDDMNEPAQEQIKELVRPTPPSRTPIQEKAMIRYARVLVDMQLEGPFPGSIEFFNGQYVLIRQEVKYAWIPIKCLFCGMFGHEEEKCKKKAGNGKEWRVKQPIARLCKKIIGGDNGRLLKFVT</sequence>
<dbReference type="PANTHER" id="PTHR31286">
    <property type="entry name" value="GLYCINE-RICH CELL WALL STRUCTURAL PROTEIN 1.8-LIKE"/>
    <property type="match status" value="1"/>
</dbReference>
<organism evidence="2 3">
    <name type="scientific">Carnegiea gigantea</name>
    <dbReference type="NCBI Taxonomy" id="171969"/>
    <lineage>
        <taxon>Eukaryota</taxon>
        <taxon>Viridiplantae</taxon>
        <taxon>Streptophyta</taxon>
        <taxon>Embryophyta</taxon>
        <taxon>Tracheophyta</taxon>
        <taxon>Spermatophyta</taxon>
        <taxon>Magnoliopsida</taxon>
        <taxon>eudicotyledons</taxon>
        <taxon>Gunneridae</taxon>
        <taxon>Pentapetalae</taxon>
        <taxon>Caryophyllales</taxon>
        <taxon>Cactineae</taxon>
        <taxon>Cactaceae</taxon>
        <taxon>Cactoideae</taxon>
        <taxon>Echinocereeae</taxon>
        <taxon>Carnegiea</taxon>
    </lineage>
</organism>
<comment type="caution">
    <text evidence="2">The sequence shown here is derived from an EMBL/GenBank/DDBJ whole genome shotgun (WGS) entry which is preliminary data.</text>
</comment>
<dbReference type="Proteomes" id="UP001153076">
    <property type="component" value="Unassembled WGS sequence"/>
</dbReference>
<dbReference type="AlphaFoldDB" id="A0A9Q1GK76"/>
<dbReference type="OrthoDB" id="851886at2759"/>
<accession>A0A9Q1GK76</accession>
<evidence type="ECO:0000313" key="3">
    <source>
        <dbReference type="Proteomes" id="UP001153076"/>
    </source>
</evidence>
<evidence type="ECO:0000313" key="2">
    <source>
        <dbReference type="EMBL" id="KAJ8420974.1"/>
    </source>
</evidence>
<evidence type="ECO:0008006" key="4">
    <source>
        <dbReference type="Google" id="ProtNLM"/>
    </source>
</evidence>
<protein>
    <recommendedName>
        <fullName evidence="4">Zinc knuckle CX2CX4HX4C domain-containing protein</fullName>
    </recommendedName>
</protein>
<dbReference type="InterPro" id="IPR040256">
    <property type="entry name" value="At4g02000-like"/>
</dbReference>
<feature type="region of interest" description="Disordered" evidence="1">
    <location>
        <begin position="1"/>
        <end position="53"/>
    </location>
</feature>
<feature type="compositionally biased region" description="Polar residues" evidence="1">
    <location>
        <begin position="12"/>
        <end position="29"/>
    </location>
</feature>
<gene>
    <name evidence="2" type="ORF">Cgig2_025652</name>
</gene>
<keyword evidence="3" id="KW-1185">Reference proteome</keyword>
<evidence type="ECO:0000256" key="1">
    <source>
        <dbReference type="SAM" id="MobiDB-lite"/>
    </source>
</evidence>
<name>A0A9Q1GK76_9CARY</name>
<proteinExistence type="predicted"/>
<dbReference type="PANTHER" id="PTHR31286:SF165">
    <property type="entry name" value="DUF4283 DOMAIN-CONTAINING PROTEIN"/>
    <property type="match status" value="1"/>
</dbReference>
<dbReference type="EMBL" id="JAKOGI010003001">
    <property type="protein sequence ID" value="KAJ8420974.1"/>
    <property type="molecule type" value="Genomic_DNA"/>
</dbReference>
<reference evidence="2" key="1">
    <citation type="submission" date="2022-04" db="EMBL/GenBank/DDBJ databases">
        <title>Carnegiea gigantea Genome sequencing and assembly v2.</title>
        <authorList>
            <person name="Copetti D."/>
            <person name="Sanderson M.J."/>
            <person name="Burquez A."/>
            <person name="Wojciechowski M.F."/>
        </authorList>
    </citation>
    <scope>NUCLEOTIDE SEQUENCE</scope>
    <source>
        <strain evidence="2">SGP5-SGP5p</strain>
        <tissue evidence="2">Aerial part</tissue>
    </source>
</reference>